<accession>A0ACC2ZRA4</accession>
<evidence type="ECO:0000313" key="2">
    <source>
        <dbReference type="Proteomes" id="UP001172386"/>
    </source>
</evidence>
<protein>
    <submittedName>
        <fullName evidence="1">Uncharacterized protein</fullName>
    </submittedName>
</protein>
<dbReference type="EMBL" id="JAPDRQ010000385">
    <property type="protein sequence ID" value="KAJ9650106.1"/>
    <property type="molecule type" value="Genomic_DNA"/>
</dbReference>
<reference evidence="1" key="1">
    <citation type="submission" date="2022-10" db="EMBL/GenBank/DDBJ databases">
        <title>Culturing micro-colonial fungi from biological soil crusts in the Mojave desert and describing Neophaeococcomyces mojavensis, and introducing the new genera and species Taxawa tesnikishii.</title>
        <authorList>
            <person name="Kurbessoian T."/>
            <person name="Stajich J.E."/>
        </authorList>
    </citation>
    <scope>NUCLEOTIDE SEQUENCE</scope>
    <source>
        <strain evidence="1">JES_112</strain>
    </source>
</reference>
<keyword evidence="2" id="KW-1185">Reference proteome</keyword>
<name>A0ACC2ZRA4_9EURO</name>
<comment type="caution">
    <text evidence="1">The sequence shown here is derived from an EMBL/GenBank/DDBJ whole genome shotgun (WGS) entry which is preliminary data.</text>
</comment>
<evidence type="ECO:0000313" key="1">
    <source>
        <dbReference type="EMBL" id="KAJ9650106.1"/>
    </source>
</evidence>
<dbReference type="Proteomes" id="UP001172386">
    <property type="component" value="Unassembled WGS sequence"/>
</dbReference>
<proteinExistence type="predicted"/>
<organism evidence="1 2">
    <name type="scientific">Neophaeococcomyces mojaviensis</name>
    <dbReference type="NCBI Taxonomy" id="3383035"/>
    <lineage>
        <taxon>Eukaryota</taxon>
        <taxon>Fungi</taxon>
        <taxon>Dikarya</taxon>
        <taxon>Ascomycota</taxon>
        <taxon>Pezizomycotina</taxon>
        <taxon>Eurotiomycetes</taxon>
        <taxon>Chaetothyriomycetidae</taxon>
        <taxon>Chaetothyriales</taxon>
        <taxon>Chaetothyriales incertae sedis</taxon>
        <taxon>Neophaeococcomyces</taxon>
    </lineage>
</organism>
<gene>
    <name evidence="1" type="ORF">H2198_010583</name>
</gene>
<sequence length="341" mass="36357">MSHQAAWIKERYANLVVDEAPTPTPGPGELLVKVKVIGFSPLEAKIQKSALIPIPYPNILGMSFAGIVENVGPDVTDFKPGDRIATVRDGPKAADPRFGAYQQYALASQTSTSKLPDEVSLETGATSILNLAAVATALSIHMGLDRPSLANKAEANGKKILIYGGSSSAGGLATSYATAAGYEVVTTSSPQHKDFVQSLGPSAIIDHSQSREELLSNIRAHGPYEAIFEAIGLPPVVDMLAEYLHSIGGGTFYSVLGSEKPLPENVQCKFAPFSLALDKPEHRDFRTWFYTELVPKGLQMNIIVPTRPQWVDGGLSQAQEALDLMAEGKVSGAKLLMDPSA</sequence>